<dbReference type="InterPro" id="IPR001678">
    <property type="entry name" value="MeTrfase_RsmB-F_NOP2_dom"/>
</dbReference>
<keyword evidence="4 5" id="KW-0694">RNA-binding</keyword>
<evidence type="ECO:0000313" key="9">
    <source>
        <dbReference type="Proteomes" id="UP000001449"/>
    </source>
</evidence>
<keyword evidence="2 5" id="KW-0808">Transferase</keyword>
<dbReference type="PANTHER" id="PTHR22807">
    <property type="entry name" value="NOP2 YEAST -RELATED NOL1/NOP2/FMU SUN DOMAIN-CONTAINING"/>
    <property type="match status" value="1"/>
</dbReference>
<feature type="region of interest" description="Disordered" evidence="6">
    <location>
        <begin position="145"/>
        <end position="224"/>
    </location>
</feature>
<dbReference type="GeneID" id="7449229"/>
<organism evidence="8 9">
    <name type="scientific">Thalassiosira pseudonana</name>
    <name type="common">Marine diatom</name>
    <name type="synonym">Cyclotella nana</name>
    <dbReference type="NCBI Taxonomy" id="35128"/>
    <lineage>
        <taxon>Eukaryota</taxon>
        <taxon>Sar</taxon>
        <taxon>Stramenopiles</taxon>
        <taxon>Ochrophyta</taxon>
        <taxon>Bacillariophyta</taxon>
        <taxon>Coscinodiscophyceae</taxon>
        <taxon>Thalassiosirophycidae</taxon>
        <taxon>Thalassiosirales</taxon>
        <taxon>Thalassiosiraceae</taxon>
        <taxon>Thalassiosira</taxon>
    </lineage>
</organism>
<evidence type="ECO:0000256" key="5">
    <source>
        <dbReference type="PROSITE-ProRule" id="PRU01023"/>
    </source>
</evidence>
<dbReference type="PANTHER" id="PTHR22807:SF16">
    <property type="entry name" value="SAM-DEPENDENT MTASE RSMB_NOP-TYPE DOMAIN-CONTAINING PROTEIN"/>
    <property type="match status" value="1"/>
</dbReference>
<feature type="compositionally biased region" description="Basic and acidic residues" evidence="6">
    <location>
        <begin position="210"/>
        <end position="224"/>
    </location>
</feature>
<dbReference type="KEGG" id="tps:THAPS_6934"/>
<dbReference type="InterPro" id="IPR023267">
    <property type="entry name" value="RCMT"/>
</dbReference>
<dbReference type="HOGENOM" id="CLU_728630_0_0_1"/>
<accession>B5YMW4</accession>
<dbReference type="Gene3D" id="3.40.50.150">
    <property type="entry name" value="Vaccinia Virus protein VP39"/>
    <property type="match status" value="1"/>
</dbReference>
<keyword evidence="9" id="KW-1185">Reference proteome</keyword>
<feature type="binding site" evidence="5">
    <location>
        <position position="238"/>
    </location>
    <ligand>
        <name>S-adenosyl-L-methionine</name>
        <dbReference type="ChEBI" id="CHEBI:59789"/>
    </ligand>
</feature>
<dbReference type="PRINTS" id="PR02008">
    <property type="entry name" value="RCMTFAMILY"/>
</dbReference>
<dbReference type="Pfam" id="PF01189">
    <property type="entry name" value="Methyltr_RsmB-F"/>
    <property type="match status" value="2"/>
</dbReference>
<dbReference type="InterPro" id="IPR029063">
    <property type="entry name" value="SAM-dependent_MTases_sf"/>
</dbReference>
<evidence type="ECO:0000256" key="4">
    <source>
        <dbReference type="ARBA" id="ARBA00022884"/>
    </source>
</evidence>
<name>B5YMW4_THAPS</name>
<evidence type="ECO:0000256" key="1">
    <source>
        <dbReference type="ARBA" id="ARBA00022603"/>
    </source>
</evidence>
<reference evidence="8 9" key="2">
    <citation type="journal article" date="2008" name="Nature">
        <title>The Phaeodactylum genome reveals the evolutionary history of diatom genomes.</title>
        <authorList>
            <person name="Bowler C."/>
            <person name="Allen A.E."/>
            <person name="Badger J.H."/>
            <person name="Grimwood J."/>
            <person name="Jabbari K."/>
            <person name="Kuo A."/>
            <person name="Maheswari U."/>
            <person name="Martens C."/>
            <person name="Maumus F."/>
            <person name="Otillar R.P."/>
            <person name="Rayko E."/>
            <person name="Salamov A."/>
            <person name="Vandepoele K."/>
            <person name="Beszteri B."/>
            <person name="Gruber A."/>
            <person name="Heijde M."/>
            <person name="Katinka M."/>
            <person name="Mock T."/>
            <person name="Valentin K."/>
            <person name="Verret F."/>
            <person name="Berges J.A."/>
            <person name="Brownlee C."/>
            <person name="Cadoret J.P."/>
            <person name="Chiovitti A."/>
            <person name="Choi C.J."/>
            <person name="Coesel S."/>
            <person name="De Martino A."/>
            <person name="Detter J.C."/>
            <person name="Durkin C."/>
            <person name="Falciatore A."/>
            <person name="Fournet J."/>
            <person name="Haruta M."/>
            <person name="Huysman M.J."/>
            <person name="Jenkins B.D."/>
            <person name="Jiroutova K."/>
            <person name="Jorgensen R.E."/>
            <person name="Joubert Y."/>
            <person name="Kaplan A."/>
            <person name="Kroger N."/>
            <person name="Kroth P.G."/>
            <person name="La Roche J."/>
            <person name="Lindquist E."/>
            <person name="Lommer M."/>
            <person name="Martin-Jezequel V."/>
            <person name="Lopez P.J."/>
            <person name="Lucas S."/>
            <person name="Mangogna M."/>
            <person name="McGinnis K."/>
            <person name="Medlin L.K."/>
            <person name="Montsant A."/>
            <person name="Oudot-Le Secq M.P."/>
            <person name="Napoli C."/>
            <person name="Obornik M."/>
            <person name="Parker M.S."/>
            <person name="Petit J.L."/>
            <person name="Porcel B.M."/>
            <person name="Poulsen N."/>
            <person name="Robison M."/>
            <person name="Rychlewski L."/>
            <person name="Rynearson T.A."/>
            <person name="Schmutz J."/>
            <person name="Shapiro H."/>
            <person name="Siaut M."/>
            <person name="Stanley M."/>
            <person name="Sussman M.R."/>
            <person name="Taylor A.R."/>
            <person name="Vardi A."/>
            <person name="von Dassow P."/>
            <person name="Vyverman W."/>
            <person name="Willis A."/>
            <person name="Wyrwicz L.S."/>
            <person name="Rokhsar D.S."/>
            <person name="Weissenbach J."/>
            <person name="Armbrust E.V."/>
            <person name="Green B.R."/>
            <person name="Van de Peer Y."/>
            <person name="Grigoriev I.V."/>
        </authorList>
    </citation>
    <scope>NUCLEOTIDE SEQUENCE [LARGE SCALE GENOMIC DNA]</scope>
    <source>
        <strain evidence="8 9">CCMP1335</strain>
    </source>
</reference>
<evidence type="ECO:0000256" key="2">
    <source>
        <dbReference type="ARBA" id="ARBA00022679"/>
    </source>
</evidence>
<comment type="similarity">
    <text evidence="5">Belongs to the class I-like SAM-binding methyltransferase superfamily. RsmB/NOP family.</text>
</comment>
<dbReference type="GO" id="GO:0001510">
    <property type="term" value="P:RNA methylation"/>
    <property type="evidence" value="ECO:0000318"/>
    <property type="project" value="GO_Central"/>
</dbReference>
<feature type="domain" description="SAM-dependent MTase RsmB/NOP-type" evidence="7">
    <location>
        <begin position="230"/>
        <end position="380"/>
    </location>
</feature>
<gene>
    <name evidence="8" type="ORF">THAPS_6934</name>
</gene>
<dbReference type="PaxDb" id="35128-Thaps6934"/>
<protein>
    <recommendedName>
        <fullName evidence="7">SAM-dependent MTase RsmB/NOP-type domain-containing protein</fullName>
    </recommendedName>
</protein>
<dbReference type="OMA" id="KYEKWGW"/>
<dbReference type="eggNOG" id="KOG1122">
    <property type="taxonomic scope" value="Eukaryota"/>
</dbReference>
<dbReference type="EMBL" id="CP001160">
    <property type="protein sequence ID" value="ACI64529.1"/>
    <property type="molecule type" value="Genomic_DNA"/>
</dbReference>
<evidence type="ECO:0000259" key="7">
    <source>
        <dbReference type="PROSITE" id="PS51686"/>
    </source>
</evidence>
<evidence type="ECO:0000256" key="6">
    <source>
        <dbReference type="SAM" id="MobiDB-lite"/>
    </source>
</evidence>
<dbReference type="RefSeq" id="XP_002295812.1">
    <property type="nucleotide sequence ID" value="XM_002295776.1"/>
</dbReference>
<sequence>MDVTSGAAVACLLFDLYDVDNGSGVKKQAQSVLSGEEESLRVLDLCVAPGLKLCMIADMISPSSTVVGVDISQKRISLCKNIIQKYHIHETASASKLSQNEDHLSREKTSMATVSKEQTTIEQPPTQPTIRLYCADGTTFGANQTFPTQENGLVFDSTSASEEHKHRGKRKRMNKSARAREKRRLLELQREDLTSIDSLNAEQSTLPAEKPNEDSEEHITNNDRRSNTIQPFDRVLVDAECSTDGAVRHNQKRQQGPTWNATNMNELVDLQKRLLDSGFRLCKSGGIVVYSTCSLSAKQNEQVVQWLLEKHKNAFIIPVSFSKGRNLSSKTSQRATDSLSFIQEGSIAGTVRFNPSFEVASCGECLFSGGGFFLAKIGKR</sequence>
<dbReference type="GO" id="GO:0003723">
    <property type="term" value="F:RNA binding"/>
    <property type="evidence" value="ECO:0007669"/>
    <property type="project" value="UniProtKB-UniRule"/>
</dbReference>
<reference evidence="8 9" key="1">
    <citation type="journal article" date="2004" name="Science">
        <title>The genome of the diatom Thalassiosira pseudonana: ecology, evolution, and metabolism.</title>
        <authorList>
            <person name="Armbrust E.V."/>
            <person name="Berges J.A."/>
            <person name="Bowler C."/>
            <person name="Green B.R."/>
            <person name="Martinez D."/>
            <person name="Putnam N.H."/>
            <person name="Zhou S."/>
            <person name="Allen A.E."/>
            <person name="Apt K.E."/>
            <person name="Bechner M."/>
            <person name="Brzezinski M.A."/>
            <person name="Chaal B.K."/>
            <person name="Chiovitti A."/>
            <person name="Davis A.K."/>
            <person name="Demarest M.S."/>
            <person name="Detter J.C."/>
            <person name="Glavina T."/>
            <person name="Goodstein D."/>
            <person name="Hadi M.Z."/>
            <person name="Hellsten U."/>
            <person name="Hildebrand M."/>
            <person name="Jenkins B.D."/>
            <person name="Jurka J."/>
            <person name="Kapitonov V.V."/>
            <person name="Kroger N."/>
            <person name="Lau W.W."/>
            <person name="Lane T.W."/>
            <person name="Larimer F.W."/>
            <person name="Lippmeier J.C."/>
            <person name="Lucas S."/>
            <person name="Medina M."/>
            <person name="Montsant A."/>
            <person name="Obornik M."/>
            <person name="Parker M.S."/>
            <person name="Palenik B."/>
            <person name="Pazour G.J."/>
            <person name="Richardson P.M."/>
            <person name="Rynearson T.A."/>
            <person name="Saito M.A."/>
            <person name="Schwartz D.C."/>
            <person name="Thamatrakoln K."/>
            <person name="Valentin K."/>
            <person name="Vardi A."/>
            <person name="Wilkerson F.P."/>
            <person name="Rokhsar D.S."/>
        </authorList>
    </citation>
    <scope>NUCLEOTIDE SEQUENCE [LARGE SCALE GENOMIC DNA]</scope>
    <source>
        <strain evidence="8 9">CCMP1335</strain>
    </source>
</reference>
<dbReference type="InParanoid" id="B5YMW4"/>
<feature type="compositionally biased region" description="Polar residues" evidence="6">
    <location>
        <begin position="195"/>
        <end position="206"/>
    </location>
</feature>
<dbReference type="AlphaFoldDB" id="B5YMW4"/>
<keyword evidence="1 5" id="KW-0489">Methyltransferase</keyword>
<feature type="compositionally biased region" description="Basic and acidic residues" evidence="6">
    <location>
        <begin position="184"/>
        <end position="193"/>
    </location>
</feature>
<dbReference type="SUPFAM" id="SSF53335">
    <property type="entry name" value="S-adenosyl-L-methionine-dependent methyltransferases"/>
    <property type="match status" value="1"/>
</dbReference>
<feature type="compositionally biased region" description="Basic residues" evidence="6">
    <location>
        <begin position="166"/>
        <end position="183"/>
    </location>
</feature>
<dbReference type="InterPro" id="IPR049560">
    <property type="entry name" value="MeTrfase_RsmB-F_NOP2_cat"/>
</dbReference>
<dbReference type="Proteomes" id="UP000001449">
    <property type="component" value="Chromosome 7"/>
</dbReference>
<feature type="compositionally biased region" description="Polar residues" evidence="6">
    <location>
        <begin position="145"/>
        <end position="160"/>
    </location>
</feature>
<evidence type="ECO:0000313" key="8">
    <source>
        <dbReference type="EMBL" id="ACI64529.1"/>
    </source>
</evidence>
<comment type="caution">
    <text evidence="5">Lacks conserved residue(s) required for the propagation of feature annotation.</text>
</comment>
<dbReference type="PROSITE" id="PS51686">
    <property type="entry name" value="SAM_MT_RSMB_NOP"/>
    <property type="match status" value="1"/>
</dbReference>
<feature type="active site" description="Nucleophile" evidence="5">
    <location>
        <position position="293"/>
    </location>
</feature>
<proteinExistence type="inferred from homology"/>
<dbReference type="GO" id="GO:0008173">
    <property type="term" value="F:RNA methyltransferase activity"/>
    <property type="evidence" value="ECO:0007669"/>
    <property type="project" value="InterPro"/>
</dbReference>
<evidence type="ECO:0000256" key="3">
    <source>
        <dbReference type="ARBA" id="ARBA00022691"/>
    </source>
</evidence>
<dbReference type="STRING" id="35128.B5YMW4"/>
<keyword evidence="3 5" id="KW-0949">S-adenosyl-L-methionine</keyword>